<proteinExistence type="predicted"/>
<gene>
    <name evidence="2" type="primary">dop</name>
    <name evidence="2" type="ORF">Q31b_00780</name>
</gene>
<dbReference type="PANTHER" id="PTHR42307:SF2">
    <property type="entry name" value="PUP DEAMIDASE_DEPUPYLASE"/>
    <property type="match status" value="1"/>
</dbReference>
<accession>A0A5C6E7W7</accession>
<sequence length="582" mass="65813">MRTRPLVTRLMGMETEYATLCADPQKIDSDELPPSGFVYDQICEAIRRDQPTAKGLFDNEQLFLANGGAVSFESHPLMHTQPGGLIEVATPEVRSPEELLACQRSIDQLVADATADSETSFDIRVLKNSSDALGHIYGCQENYEAVVASGIWLVVYRSFILLLWMMQVASLLLSLPLLWGMLTISYLSRIWQRKDRVRDRESEETVDWDADADLSYESGLDATFESVPPWLTLAFVQVLRLIHFPAVILLRVVAKHIAFRPQRRYLIAYFASRPSICGAGNLDHAGRFRLSAKAMAIDCIADMGGFRGERPVFVFGHWLNQFCAKSFISLSSTAKMFSRVQRLQIGLSDSNMSDHAEYVKFASTSLLLDMIEAGEVSELPVLKQSVASIHRIGSDWNMISRVPTNRGELSALEIQRMYLAAAKAFVAQTPVPWLGESLTVITRWESLIDCVNAFRHDQDPQHLLQSHSAIGRIDWLTKHWVMESLEAAESGEVSWSDKKKIDLRYHELSPDGYYYQLLEARPDVILVDQDLVQRRRRSPPAGSPAAKRGWMIREFSGSEEAIQTEWTHAMIGRGRKRRRVNF</sequence>
<dbReference type="GO" id="GO:0016787">
    <property type="term" value="F:hydrolase activity"/>
    <property type="evidence" value="ECO:0007669"/>
    <property type="project" value="UniProtKB-KW"/>
</dbReference>
<dbReference type="EMBL" id="SJPY01000001">
    <property type="protein sequence ID" value="TWU44908.1"/>
    <property type="molecule type" value="Genomic_DNA"/>
</dbReference>
<protein>
    <submittedName>
        <fullName evidence="2">Depupylase</fullName>
        <ecNumber evidence="2">3.4.-.-</ecNumber>
    </submittedName>
</protein>
<evidence type="ECO:0000313" key="2">
    <source>
        <dbReference type="EMBL" id="TWU44908.1"/>
    </source>
</evidence>
<comment type="caution">
    <text evidence="2">The sequence shown here is derived from an EMBL/GenBank/DDBJ whole genome shotgun (WGS) entry which is preliminary data.</text>
</comment>
<dbReference type="EC" id="3.4.-.-" evidence="2"/>
<dbReference type="GO" id="GO:0070490">
    <property type="term" value="P:protein pupylation"/>
    <property type="evidence" value="ECO:0007669"/>
    <property type="project" value="TreeGrafter"/>
</dbReference>
<dbReference type="GO" id="GO:0010498">
    <property type="term" value="P:proteasomal protein catabolic process"/>
    <property type="evidence" value="ECO:0007669"/>
    <property type="project" value="InterPro"/>
</dbReference>
<evidence type="ECO:0000256" key="1">
    <source>
        <dbReference type="SAM" id="Phobius"/>
    </source>
</evidence>
<organism evidence="2 3">
    <name type="scientific">Novipirellula aureliae</name>
    <dbReference type="NCBI Taxonomy" id="2527966"/>
    <lineage>
        <taxon>Bacteria</taxon>
        <taxon>Pseudomonadati</taxon>
        <taxon>Planctomycetota</taxon>
        <taxon>Planctomycetia</taxon>
        <taxon>Pirellulales</taxon>
        <taxon>Pirellulaceae</taxon>
        <taxon>Novipirellula</taxon>
    </lineage>
</organism>
<evidence type="ECO:0000313" key="3">
    <source>
        <dbReference type="Proteomes" id="UP000315471"/>
    </source>
</evidence>
<reference evidence="2 3" key="1">
    <citation type="submission" date="2019-02" db="EMBL/GenBank/DDBJ databases">
        <title>Deep-cultivation of Planctomycetes and their phenomic and genomic characterization uncovers novel biology.</title>
        <authorList>
            <person name="Wiegand S."/>
            <person name="Jogler M."/>
            <person name="Boedeker C."/>
            <person name="Pinto D."/>
            <person name="Vollmers J."/>
            <person name="Rivas-Marin E."/>
            <person name="Kohn T."/>
            <person name="Peeters S.H."/>
            <person name="Heuer A."/>
            <person name="Rast P."/>
            <person name="Oberbeckmann S."/>
            <person name="Bunk B."/>
            <person name="Jeske O."/>
            <person name="Meyerdierks A."/>
            <person name="Storesund J.E."/>
            <person name="Kallscheuer N."/>
            <person name="Luecker S."/>
            <person name="Lage O.M."/>
            <person name="Pohl T."/>
            <person name="Merkel B.J."/>
            <person name="Hornburger P."/>
            <person name="Mueller R.-W."/>
            <person name="Bruemmer F."/>
            <person name="Labrenz M."/>
            <person name="Spormann A.M."/>
            <person name="Op Den Camp H."/>
            <person name="Overmann J."/>
            <person name="Amann R."/>
            <person name="Jetten M.S.M."/>
            <person name="Mascher T."/>
            <person name="Medema M.H."/>
            <person name="Devos D.P."/>
            <person name="Kaster A.-K."/>
            <person name="Ovreas L."/>
            <person name="Rohde M."/>
            <person name="Galperin M.Y."/>
            <person name="Jogler C."/>
        </authorList>
    </citation>
    <scope>NUCLEOTIDE SEQUENCE [LARGE SCALE GENOMIC DNA]</scope>
    <source>
        <strain evidence="2 3">Q31b</strain>
    </source>
</reference>
<dbReference type="GO" id="GO:0005524">
    <property type="term" value="F:ATP binding"/>
    <property type="evidence" value="ECO:0007669"/>
    <property type="project" value="TreeGrafter"/>
</dbReference>
<dbReference type="Pfam" id="PF03136">
    <property type="entry name" value="Pup_ligase"/>
    <property type="match status" value="1"/>
</dbReference>
<dbReference type="Proteomes" id="UP000315471">
    <property type="component" value="Unassembled WGS sequence"/>
</dbReference>
<dbReference type="GO" id="GO:0019941">
    <property type="term" value="P:modification-dependent protein catabolic process"/>
    <property type="evidence" value="ECO:0007669"/>
    <property type="project" value="InterPro"/>
</dbReference>
<keyword evidence="2" id="KW-0378">Hydrolase</keyword>
<name>A0A5C6E7W7_9BACT</name>
<dbReference type="OrthoDB" id="224423at2"/>
<keyword evidence="3" id="KW-1185">Reference proteome</keyword>
<keyword evidence="1" id="KW-0812">Transmembrane</keyword>
<dbReference type="RefSeq" id="WP_146597726.1">
    <property type="nucleotide sequence ID" value="NZ_SJPY01000001.1"/>
</dbReference>
<keyword evidence="1" id="KW-1133">Transmembrane helix</keyword>
<dbReference type="InterPro" id="IPR004347">
    <property type="entry name" value="Pup_ligase/deamidase"/>
</dbReference>
<keyword evidence="1" id="KW-0472">Membrane</keyword>
<dbReference type="PANTHER" id="PTHR42307">
    <property type="entry name" value="PUP DEAMIDASE/DEPUPYLASE"/>
    <property type="match status" value="1"/>
</dbReference>
<feature type="transmembrane region" description="Helical" evidence="1">
    <location>
        <begin position="159"/>
        <end position="179"/>
    </location>
</feature>
<dbReference type="AlphaFoldDB" id="A0A5C6E7W7"/>